<dbReference type="PRINTS" id="PR00328">
    <property type="entry name" value="SAR1GTPBP"/>
</dbReference>
<keyword evidence="5" id="KW-0460">Magnesium</keyword>
<dbReference type="SMART" id="SM00173">
    <property type="entry name" value="RAS"/>
    <property type="match status" value="1"/>
</dbReference>
<keyword evidence="3 4" id="KW-0342">GTP-binding</keyword>
<dbReference type="InterPro" id="IPR005225">
    <property type="entry name" value="Small_GTP-bd"/>
</dbReference>
<dbReference type="CDD" id="cd00878">
    <property type="entry name" value="Arf_Arl"/>
    <property type="match status" value="1"/>
</dbReference>
<dbReference type="GO" id="GO:0003924">
    <property type="term" value="F:GTPase activity"/>
    <property type="evidence" value="ECO:0007669"/>
    <property type="project" value="InterPro"/>
</dbReference>
<dbReference type="SMART" id="SM00178">
    <property type="entry name" value="SAR"/>
    <property type="match status" value="1"/>
</dbReference>
<dbReference type="SUPFAM" id="SSF52540">
    <property type="entry name" value="P-loop containing nucleoside triphosphate hydrolases"/>
    <property type="match status" value="1"/>
</dbReference>
<evidence type="ECO:0000313" key="8">
    <source>
        <dbReference type="Proteomes" id="UP001165289"/>
    </source>
</evidence>
<dbReference type="InterPro" id="IPR006689">
    <property type="entry name" value="Small_GTPase_ARF/SAR"/>
</dbReference>
<dbReference type="Gene3D" id="3.40.50.300">
    <property type="entry name" value="P-loop containing nucleotide triphosphate hydrolases"/>
    <property type="match status" value="1"/>
</dbReference>
<feature type="binding site" evidence="5">
    <location>
        <position position="36"/>
    </location>
    <ligand>
        <name>Mg(2+)</name>
        <dbReference type="ChEBI" id="CHEBI:18420"/>
    </ligand>
</feature>
<dbReference type="SMART" id="SM00177">
    <property type="entry name" value="ARF"/>
    <property type="match status" value="1"/>
</dbReference>
<evidence type="ECO:0000256" key="5">
    <source>
        <dbReference type="PIRSR" id="PIRSR606689-2"/>
    </source>
</evidence>
<feature type="binding site" evidence="4">
    <location>
        <begin position="12"/>
        <end position="19"/>
    </location>
    <ligand>
        <name>GTP</name>
        <dbReference type="ChEBI" id="CHEBI:37565"/>
    </ligand>
</feature>
<dbReference type="PROSITE" id="PS51419">
    <property type="entry name" value="RAB"/>
    <property type="match status" value="1"/>
</dbReference>
<evidence type="ECO:0000256" key="6">
    <source>
        <dbReference type="RuleBase" id="RU003925"/>
    </source>
</evidence>
<dbReference type="GO" id="GO:0046872">
    <property type="term" value="F:metal ion binding"/>
    <property type="evidence" value="ECO:0007669"/>
    <property type="project" value="UniProtKB-KW"/>
</dbReference>
<dbReference type="EMBL" id="JAKMXF010000003">
    <property type="protein sequence ID" value="KAI6661897.1"/>
    <property type="molecule type" value="Genomic_DNA"/>
</dbReference>
<dbReference type="PROSITE" id="PS51417">
    <property type="entry name" value="ARF"/>
    <property type="match status" value="1"/>
</dbReference>
<dbReference type="SMART" id="SM00175">
    <property type="entry name" value="RAB"/>
    <property type="match status" value="1"/>
</dbReference>
<dbReference type="InterPro" id="IPR024156">
    <property type="entry name" value="Small_GTPase_ARF"/>
</dbReference>
<dbReference type="NCBIfam" id="TIGR00231">
    <property type="entry name" value="small_GTP"/>
    <property type="match status" value="1"/>
</dbReference>
<keyword evidence="2 4" id="KW-0547">Nucleotide-binding</keyword>
<gene>
    <name evidence="7" type="ORF">LOD99_9668</name>
</gene>
<feature type="binding site" evidence="5">
    <location>
        <position position="19"/>
    </location>
    <ligand>
        <name>Mg(2+)</name>
        <dbReference type="ChEBI" id="CHEBI:18420"/>
    </ligand>
</feature>
<name>A0AAV7KKE4_9METZ</name>
<dbReference type="InterPro" id="IPR027417">
    <property type="entry name" value="P-loop_NTPase"/>
</dbReference>
<feature type="binding site" evidence="4">
    <location>
        <begin position="115"/>
        <end position="118"/>
    </location>
    <ligand>
        <name>GTP</name>
        <dbReference type="ChEBI" id="CHEBI:37565"/>
    </ligand>
</feature>
<proteinExistence type="inferred from homology"/>
<protein>
    <submittedName>
        <fullName evidence="7">Uncharacterized protein</fullName>
    </submittedName>
</protein>
<evidence type="ECO:0000256" key="1">
    <source>
        <dbReference type="ARBA" id="ARBA00010290"/>
    </source>
</evidence>
<evidence type="ECO:0000256" key="4">
    <source>
        <dbReference type="PIRSR" id="PIRSR606689-1"/>
    </source>
</evidence>
<dbReference type="Proteomes" id="UP001165289">
    <property type="component" value="Unassembled WGS sequence"/>
</dbReference>
<keyword evidence="8" id="KW-1185">Reference proteome</keyword>
<accession>A0AAV7KKE4</accession>
<feature type="binding site" evidence="4">
    <location>
        <position position="59"/>
    </location>
    <ligand>
        <name>GTP</name>
        <dbReference type="ChEBI" id="CHEBI:37565"/>
    </ligand>
</feature>
<dbReference type="GO" id="GO:0030010">
    <property type="term" value="P:establishment of cell polarity"/>
    <property type="evidence" value="ECO:0007669"/>
    <property type="project" value="UniProtKB-ARBA"/>
</dbReference>
<sequence>MGTTQARVLMLGLDAAGKTTILYKYKLSEQVTTVPTIGFNVETVSPVKNVSFTVWDIGGQATIRQLWRYYYQGTDGLIFIVDSTDRERFASAKEELLSILDDQDMHSVPVVVFANKQDLPGAEEPSKLATELGLDSLRGHDWYIQGTSANSGQGLYEGMEQLVRLIKENRKHN</sequence>
<dbReference type="FunFam" id="3.40.50.300:FF:000412">
    <property type="entry name" value="ADP-ribosylation factor 1"/>
    <property type="match status" value="1"/>
</dbReference>
<dbReference type="AlphaFoldDB" id="A0AAV7KKE4"/>
<reference evidence="7 8" key="1">
    <citation type="journal article" date="2023" name="BMC Biol.">
        <title>The compact genome of the sponge Oopsacas minuta (Hexactinellida) is lacking key metazoan core genes.</title>
        <authorList>
            <person name="Santini S."/>
            <person name="Schenkelaars Q."/>
            <person name="Jourda C."/>
            <person name="Duchesne M."/>
            <person name="Belahbib H."/>
            <person name="Rocher C."/>
            <person name="Selva M."/>
            <person name="Riesgo A."/>
            <person name="Vervoort M."/>
            <person name="Leys S.P."/>
            <person name="Kodjabachian L."/>
            <person name="Le Bivic A."/>
            <person name="Borchiellini C."/>
            <person name="Claverie J.M."/>
            <person name="Renard E."/>
        </authorList>
    </citation>
    <scope>NUCLEOTIDE SEQUENCE [LARGE SCALE GENOMIC DNA]</scope>
    <source>
        <strain evidence="7">SPO-2</strain>
    </source>
</reference>
<dbReference type="GO" id="GO:0005525">
    <property type="term" value="F:GTP binding"/>
    <property type="evidence" value="ECO:0007669"/>
    <property type="project" value="UniProtKB-KW"/>
</dbReference>
<dbReference type="Pfam" id="PF00025">
    <property type="entry name" value="Arf"/>
    <property type="match status" value="1"/>
</dbReference>
<evidence type="ECO:0000256" key="2">
    <source>
        <dbReference type="ARBA" id="ARBA00022741"/>
    </source>
</evidence>
<evidence type="ECO:0000313" key="7">
    <source>
        <dbReference type="EMBL" id="KAI6661897.1"/>
    </source>
</evidence>
<comment type="similarity">
    <text evidence="1 6">Belongs to the small GTPase superfamily. Arf family.</text>
</comment>
<organism evidence="7 8">
    <name type="scientific">Oopsacas minuta</name>
    <dbReference type="NCBI Taxonomy" id="111878"/>
    <lineage>
        <taxon>Eukaryota</taxon>
        <taxon>Metazoa</taxon>
        <taxon>Porifera</taxon>
        <taxon>Hexactinellida</taxon>
        <taxon>Hexasterophora</taxon>
        <taxon>Lyssacinosida</taxon>
        <taxon>Leucopsacidae</taxon>
        <taxon>Oopsacas</taxon>
    </lineage>
</organism>
<keyword evidence="5" id="KW-0479">Metal-binding</keyword>
<evidence type="ECO:0000256" key="3">
    <source>
        <dbReference type="ARBA" id="ARBA00023134"/>
    </source>
</evidence>
<dbReference type="PANTHER" id="PTHR11711">
    <property type="entry name" value="ADP RIBOSYLATION FACTOR-RELATED"/>
    <property type="match status" value="1"/>
</dbReference>
<comment type="caution">
    <text evidence="7">The sequence shown here is derived from an EMBL/GenBank/DDBJ whole genome shotgun (WGS) entry which is preliminary data.</text>
</comment>